<sequence length="705" mass="79688">MGGGGLGGDETCDFENGLCEGYKTNCSQQACFKVARVSDLDVGPSVDQRPGTAKGRPVRFRPDPQRQSRFEVLNTKDGRSGWPVANGLATADGGIPLEDSAATINENVVNVRNPHAKAAQRIGTSTTIIVAFEGPKVPNYPENKEVKALKEANRQQAKKIAEQDAVIRRMAMDVVAMKEMIKQLQGREQKPAEESAQTAEEPLIKQKSTEGSRTRRVEEREDKTDEKINRIEVLYNNKNTVLQQHARSQERKPDVVMLPEVFIKDPKLPGYRTYAGPIGNNQRGVCVFVPKVLDSLEHTCRGDPNMEKQLIKILIGKKSVFLENIYSNPKHARKKFSNLFHGTLEIAGDCTLVIRGDFNAPTPTWDTTEPASKDGTYAKTPQKPTSVLSRTHDTPPLPETRDHCVVEVTIPLRGIMKAPRKHRYRDWDAFRRLEPTEEITDLDEEIETTEDRDGNMDSRLAHLIEAKQSLLARWRKQRLNHRLCKNVAELNKAFREHSKVLAAQQWEDTCNAANGQMHNGATWRLLRHLLDETKTKNIHRNRMAGIIQTAVRNLGEYETKRRLLDKYLPGTATDHHPDYVGNTNERLDSDLETSEIQAALQKLNSKSAAGPDKISNKTLKNMGDDTIQALTAYFNECWRSGKLPKQWKTAKMILLPKPGKPPSIEHLRLISLMFCVGKVMEHVLVGRWQRYSEDERLYPDTMFGF</sequence>
<evidence type="ECO:0000313" key="1">
    <source>
        <dbReference type="EMBL" id="KAG0412313.1"/>
    </source>
</evidence>
<evidence type="ECO:0000313" key="2">
    <source>
        <dbReference type="Proteomes" id="UP000805193"/>
    </source>
</evidence>
<dbReference type="EMBL" id="JABSTQ010011360">
    <property type="protein sequence ID" value="KAG0412313.1"/>
    <property type="molecule type" value="Genomic_DNA"/>
</dbReference>
<protein>
    <submittedName>
        <fullName evidence="1">Uncharacterized protein</fullName>
    </submittedName>
</protein>
<reference evidence="1 2" key="1">
    <citation type="journal article" date="2020" name="Cell">
        <title>Large-Scale Comparative Analyses of Tick Genomes Elucidate Their Genetic Diversity and Vector Capacities.</title>
        <authorList>
            <consortium name="Tick Genome and Microbiome Consortium (TIGMIC)"/>
            <person name="Jia N."/>
            <person name="Wang J."/>
            <person name="Shi W."/>
            <person name="Du L."/>
            <person name="Sun Y."/>
            <person name="Zhan W."/>
            <person name="Jiang J.F."/>
            <person name="Wang Q."/>
            <person name="Zhang B."/>
            <person name="Ji P."/>
            <person name="Bell-Sakyi L."/>
            <person name="Cui X.M."/>
            <person name="Yuan T.T."/>
            <person name="Jiang B.G."/>
            <person name="Yang W.F."/>
            <person name="Lam T.T."/>
            <person name="Chang Q.C."/>
            <person name="Ding S.J."/>
            <person name="Wang X.J."/>
            <person name="Zhu J.G."/>
            <person name="Ruan X.D."/>
            <person name="Zhao L."/>
            <person name="Wei J.T."/>
            <person name="Ye R.Z."/>
            <person name="Que T.C."/>
            <person name="Du C.H."/>
            <person name="Zhou Y.H."/>
            <person name="Cheng J.X."/>
            <person name="Dai P.F."/>
            <person name="Guo W.B."/>
            <person name="Han X.H."/>
            <person name="Huang E.J."/>
            <person name="Li L.F."/>
            <person name="Wei W."/>
            <person name="Gao Y.C."/>
            <person name="Liu J.Z."/>
            <person name="Shao H.Z."/>
            <person name="Wang X."/>
            <person name="Wang C.C."/>
            <person name="Yang T.C."/>
            <person name="Huo Q.B."/>
            <person name="Li W."/>
            <person name="Chen H.Y."/>
            <person name="Chen S.E."/>
            <person name="Zhou L.G."/>
            <person name="Ni X.B."/>
            <person name="Tian J.H."/>
            <person name="Sheng Y."/>
            <person name="Liu T."/>
            <person name="Pan Y.S."/>
            <person name="Xia L.Y."/>
            <person name="Li J."/>
            <person name="Zhao F."/>
            <person name="Cao W.C."/>
        </authorList>
    </citation>
    <scope>NUCLEOTIDE SEQUENCE [LARGE SCALE GENOMIC DNA]</scope>
    <source>
        <strain evidence="1">Iper-2018</strain>
    </source>
</reference>
<proteinExistence type="predicted"/>
<organism evidence="1 2">
    <name type="scientific">Ixodes persulcatus</name>
    <name type="common">Taiga tick</name>
    <dbReference type="NCBI Taxonomy" id="34615"/>
    <lineage>
        <taxon>Eukaryota</taxon>
        <taxon>Metazoa</taxon>
        <taxon>Ecdysozoa</taxon>
        <taxon>Arthropoda</taxon>
        <taxon>Chelicerata</taxon>
        <taxon>Arachnida</taxon>
        <taxon>Acari</taxon>
        <taxon>Parasitiformes</taxon>
        <taxon>Ixodida</taxon>
        <taxon>Ixodoidea</taxon>
        <taxon>Ixodidae</taxon>
        <taxon>Ixodinae</taxon>
        <taxon>Ixodes</taxon>
    </lineage>
</organism>
<comment type="caution">
    <text evidence="1">The sequence shown here is derived from an EMBL/GenBank/DDBJ whole genome shotgun (WGS) entry which is preliminary data.</text>
</comment>
<keyword evidence="2" id="KW-1185">Reference proteome</keyword>
<gene>
    <name evidence="1" type="ORF">HPB47_010556</name>
</gene>
<dbReference type="Proteomes" id="UP000805193">
    <property type="component" value="Unassembled WGS sequence"/>
</dbReference>
<accession>A0AC60NYR5</accession>
<name>A0AC60NYR5_IXOPE</name>